<dbReference type="AlphaFoldDB" id="A0A9P8VPH7"/>
<dbReference type="InterPro" id="IPR056402">
    <property type="entry name" value="DA_N"/>
</dbReference>
<dbReference type="Pfam" id="PF24137">
    <property type="entry name" value="DA_N"/>
    <property type="match status" value="1"/>
</dbReference>
<organism evidence="6 7">
    <name type="scientific">Thelonectria olida</name>
    <dbReference type="NCBI Taxonomy" id="1576542"/>
    <lineage>
        <taxon>Eukaryota</taxon>
        <taxon>Fungi</taxon>
        <taxon>Dikarya</taxon>
        <taxon>Ascomycota</taxon>
        <taxon>Pezizomycotina</taxon>
        <taxon>Sordariomycetes</taxon>
        <taxon>Hypocreomycetidae</taxon>
        <taxon>Hypocreales</taxon>
        <taxon>Nectriaceae</taxon>
        <taxon>Thelonectria</taxon>
    </lineage>
</organism>
<comment type="similarity">
    <text evidence="2">Belongs to the Diels-Alderase family.</text>
</comment>
<dbReference type="InterPro" id="IPR054499">
    <property type="entry name" value="DA_C"/>
</dbReference>
<feature type="chain" id="PRO_5040158812" evidence="3">
    <location>
        <begin position="19"/>
        <end position="430"/>
    </location>
</feature>
<keyword evidence="1" id="KW-0413">Isomerase</keyword>
<reference evidence="6 7" key="1">
    <citation type="journal article" date="2021" name="Nat. Commun.">
        <title>Genetic determinants of endophytism in the Arabidopsis root mycobiome.</title>
        <authorList>
            <person name="Mesny F."/>
            <person name="Miyauchi S."/>
            <person name="Thiergart T."/>
            <person name="Pickel B."/>
            <person name="Atanasova L."/>
            <person name="Karlsson M."/>
            <person name="Huettel B."/>
            <person name="Barry K.W."/>
            <person name="Haridas S."/>
            <person name="Chen C."/>
            <person name="Bauer D."/>
            <person name="Andreopoulos W."/>
            <person name="Pangilinan J."/>
            <person name="LaButti K."/>
            <person name="Riley R."/>
            <person name="Lipzen A."/>
            <person name="Clum A."/>
            <person name="Drula E."/>
            <person name="Henrissat B."/>
            <person name="Kohler A."/>
            <person name="Grigoriev I.V."/>
            <person name="Martin F.M."/>
            <person name="Hacquard S."/>
        </authorList>
    </citation>
    <scope>NUCLEOTIDE SEQUENCE [LARGE SCALE GENOMIC DNA]</scope>
    <source>
        <strain evidence="6 7">MPI-CAGE-CH-0241</strain>
    </source>
</reference>
<evidence type="ECO:0000256" key="1">
    <source>
        <dbReference type="ARBA" id="ARBA00023235"/>
    </source>
</evidence>
<evidence type="ECO:0000259" key="4">
    <source>
        <dbReference type="Pfam" id="PF22903"/>
    </source>
</evidence>
<keyword evidence="7" id="KW-1185">Reference proteome</keyword>
<gene>
    <name evidence="6" type="ORF">B0T10DRAFT_418517</name>
</gene>
<keyword evidence="3" id="KW-0732">Signal</keyword>
<dbReference type="OrthoDB" id="5344254at2759"/>
<evidence type="ECO:0000256" key="3">
    <source>
        <dbReference type="SAM" id="SignalP"/>
    </source>
</evidence>
<evidence type="ECO:0000259" key="5">
    <source>
        <dbReference type="Pfam" id="PF24137"/>
    </source>
</evidence>
<dbReference type="EMBL" id="JAGPYM010000071">
    <property type="protein sequence ID" value="KAH6869497.1"/>
    <property type="molecule type" value="Genomic_DNA"/>
</dbReference>
<dbReference type="GO" id="GO:0016853">
    <property type="term" value="F:isomerase activity"/>
    <property type="evidence" value="ECO:0007669"/>
    <property type="project" value="UniProtKB-KW"/>
</dbReference>
<proteinExistence type="inferred from homology"/>
<feature type="domain" description="Diels-Alderase N-terminal" evidence="5">
    <location>
        <begin position="70"/>
        <end position="248"/>
    </location>
</feature>
<feature type="signal peptide" evidence="3">
    <location>
        <begin position="1"/>
        <end position="18"/>
    </location>
</feature>
<feature type="domain" description="Diels-Alderase C-terminal" evidence="4">
    <location>
        <begin position="252"/>
        <end position="396"/>
    </location>
</feature>
<dbReference type="Proteomes" id="UP000777438">
    <property type="component" value="Unassembled WGS sequence"/>
</dbReference>
<comment type="caution">
    <text evidence="6">The sequence shown here is derived from an EMBL/GenBank/DDBJ whole genome shotgun (WGS) entry which is preliminary data.</text>
</comment>
<name>A0A9P8VPH7_9HYPO</name>
<dbReference type="Pfam" id="PF22903">
    <property type="entry name" value="DA_C"/>
    <property type="match status" value="1"/>
</dbReference>
<evidence type="ECO:0000313" key="7">
    <source>
        <dbReference type="Proteomes" id="UP000777438"/>
    </source>
</evidence>
<accession>A0A9P8VPH7</accession>
<sequence length="430" mass="47676">MYRSLTVTALVGAAAVLAFQSQVPLNPPFPASLNEEWDDSCSISKSTAYEMHDGPNTFSTSPSEHIHSVKITPAINATNWEQWEFDGLSHTGLSGLLMAFSRDASYAFFGQGNLRVEFYITLGDGTVIQELDYISESYVIDCPDFTAGVWNSTDRTYSFHVTKDHKFARLKFDSWRIRGGFTMSSSTTAHLADGSPWTPDGGKPDATEISPGLFYGLSMGGAEVDVDATLSSGRRIAFKGRGGSTRLWAAEGWLKLCEGWKVFRSWAGPYSIVYWDTMSRMGKGGKYVSGHLFHNDELLVGTKVGNVSDKDDYVLFTDNFDGEMSGRYKDKNTGHTLEFVSPTKDKKWRFDLEHIVTQYEMGAGAGFGMSGFANRVVGGEVGGVQYEGKGQSEQTYWPEHIEKWKIWLVWGLGFLGKGKTYVMKLVGYVL</sequence>
<evidence type="ECO:0000313" key="6">
    <source>
        <dbReference type="EMBL" id="KAH6869497.1"/>
    </source>
</evidence>
<evidence type="ECO:0000256" key="2">
    <source>
        <dbReference type="ARBA" id="ARBA00046325"/>
    </source>
</evidence>
<protein>
    <submittedName>
        <fullName evidence="6">Uncharacterized protein</fullName>
    </submittedName>
</protein>